<evidence type="ECO:0000313" key="4">
    <source>
        <dbReference type="Proteomes" id="UP001595685"/>
    </source>
</evidence>
<protein>
    <recommendedName>
        <fullName evidence="2">AbiTii domain-containing protein</fullName>
    </recommendedName>
</protein>
<keyword evidence="1" id="KW-0472">Membrane</keyword>
<organism evidence="3 4">
    <name type="scientific">Aquipuribacter hungaricus</name>
    <dbReference type="NCBI Taxonomy" id="545624"/>
    <lineage>
        <taxon>Bacteria</taxon>
        <taxon>Bacillati</taxon>
        <taxon>Actinomycetota</taxon>
        <taxon>Actinomycetes</taxon>
        <taxon>Micrococcales</taxon>
        <taxon>Intrasporangiaceae</taxon>
        <taxon>Aquipuribacter</taxon>
    </lineage>
</organism>
<keyword evidence="4" id="KW-1185">Reference proteome</keyword>
<dbReference type="RefSeq" id="WP_340290893.1">
    <property type="nucleotide sequence ID" value="NZ_JBBEOI010000025.1"/>
</dbReference>
<proteinExistence type="predicted"/>
<keyword evidence="1" id="KW-1133">Transmembrane helix</keyword>
<dbReference type="Proteomes" id="UP001595685">
    <property type="component" value="Unassembled WGS sequence"/>
</dbReference>
<keyword evidence="1" id="KW-0812">Transmembrane</keyword>
<dbReference type="Pfam" id="PF18864">
    <property type="entry name" value="AbiTii"/>
    <property type="match status" value="1"/>
</dbReference>
<name>A0ABV7WPI4_9MICO</name>
<dbReference type="InterPro" id="IPR041304">
    <property type="entry name" value="AbiTii"/>
</dbReference>
<feature type="transmembrane region" description="Helical" evidence="1">
    <location>
        <begin position="234"/>
        <end position="256"/>
    </location>
</feature>
<accession>A0ABV7WPI4</accession>
<sequence length="258" mass="27573">MMKRQTLLDEVEAAALDEGASLAGALRKCVALGGRSGSPELRDWAAKELRGYKPDDADLPPYRVVPAILQMDWENLAYLATGQTISPNELPDFARDSIKEEMTLYHGVGELESLLAAALKDGHLKMGFPGGSDLAAYLTRTNQESTVVRRLYRTISPSAVAGVLDITRTTLTELVAEMRDGASDPEGVPSAETATQAVHVAVHGDRNRVRVVNDQASGATAVEKDPPWWKRWQIVSALVAGLGALTAAGIGISRALTG</sequence>
<comment type="caution">
    <text evidence="3">The sequence shown here is derived from an EMBL/GenBank/DDBJ whole genome shotgun (WGS) entry which is preliminary data.</text>
</comment>
<reference evidence="4" key="1">
    <citation type="journal article" date="2019" name="Int. J. Syst. Evol. Microbiol.">
        <title>The Global Catalogue of Microorganisms (GCM) 10K type strain sequencing project: providing services to taxonomists for standard genome sequencing and annotation.</title>
        <authorList>
            <consortium name="The Broad Institute Genomics Platform"/>
            <consortium name="The Broad Institute Genome Sequencing Center for Infectious Disease"/>
            <person name="Wu L."/>
            <person name="Ma J."/>
        </authorList>
    </citation>
    <scope>NUCLEOTIDE SEQUENCE [LARGE SCALE GENOMIC DNA]</scope>
    <source>
        <strain evidence="4">NCAIM B.02333</strain>
    </source>
</reference>
<evidence type="ECO:0000256" key="1">
    <source>
        <dbReference type="SAM" id="Phobius"/>
    </source>
</evidence>
<evidence type="ECO:0000259" key="2">
    <source>
        <dbReference type="Pfam" id="PF18864"/>
    </source>
</evidence>
<evidence type="ECO:0000313" key="3">
    <source>
        <dbReference type="EMBL" id="MFC3690448.1"/>
    </source>
</evidence>
<gene>
    <name evidence="3" type="ORF">ACFOLH_19030</name>
</gene>
<feature type="domain" description="AbiTii" evidence="2">
    <location>
        <begin position="7"/>
        <end position="196"/>
    </location>
</feature>
<dbReference type="EMBL" id="JBHRWW010000024">
    <property type="protein sequence ID" value="MFC3690448.1"/>
    <property type="molecule type" value="Genomic_DNA"/>
</dbReference>